<dbReference type="AlphaFoldDB" id="A0A839UG34"/>
<evidence type="ECO:0000313" key="3">
    <source>
        <dbReference type="Proteomes" id="UP000554520"/>
    </source>
</evidence>
<feature type="region of interest" description="Disordered" evidence="1">
    <location>
        <begin position="299"/>
        <end position="319"/>
    </location>
</feature>
<comment type="caution">
    <text evidence="2">The sequence shown here is derived from an EMBL/GenBank/DDBJ whole genome shotgun (WGS) entry which is preliminary data.</text>
</comment>
<proteinExistence type="predicted"/>
<evidence type="ECO:0000256" key="1">
    <source>
        <dbReference type="SAM" id="MobiDB-lite"/>
    </source>
</evidence>
<dbReference type="RefSeq" id="WP_183664631.1">
    <property type="nucleotide sequence ID" value="NZ_JACHXN010000022.1"/>
</dbReference>
<accession>A0A839UG34</accession>
<dbReference type="Proteomes" id="UP000554520">
    <property type="component" value="Unassembled WGS sequence"/>
</dbReference>
<protein>
    <submittedName>
        <fullName evidence="2">Uncharacterized protein</fullName>
    </submittedName>
</protein>
<reference evidence="2 3" key="1">
    <citation type="submission" date="2020-08" db="EMBL/GenBank/DDBJ databases">
        <title>Genomic Encyclopedia of Type Strains, Phase III (KMG-III): the genomes of soil and plant-associated and newly described type strains.</title>
        <authorList>
            <person name="Whitman W."/>
        </authorList>
    </citation>
    <scope>NUCLEOTIDE SEQUENCE [LARGE SCALE GENOMIC DNA]</scope>
    <source>
        <strain evidence="2 3">CECT 7015</strain>
    </source>
</reference>
<name>A0A839UG34_9HYPH</name>
<organism evidence="2 3">
    <name type="scientific">Phyllobacterium trifolii</name>
    <dbReference type="NCBI Taxonomy" id="300193"/>
    <lineage>
        <taxon>Bacteria</taxon>
        <taxon>Pseudomonadati</taxon>
        <taxon>Pseudomonadota</taxon>
        <taxon>Alphaproteobacteria</taxon>
        <taxon>Hyphomicrobiales</taxon>
        <taxon>Phyllobacteriaceae</taxon>
        <taxon>Phyllobacterium</taxon>
    </lineage>
</organism>
<gene>
    <name evidence="2" type="ORF">FHS21_005222</name>
</gene>
<evidence type="ECO:0000313" key="2">
    <source>
        <dbReference type="EMBL" id="MBB3148774.1"/>
    </source>
</evidence>
<dbReference type="EMBL" id="JACHXN010000022">
    <property type="protein sequence ID" value="MBB3148774.1"/>
    <property type="molecule type" value="Genomic_DNA"/>
</dbReference>
<sequence length="319" mass="35565">MVGKDVVLKLALALQYAHHANFAGTPRQAIADGYSAIDAALSALLAHDKIDPPRIHKHKLDQVRKAYPNMLAPKVTRRGNSASYSPGGDWTSIESYYRQWLESRYSRFDLPPAQASSRVVETHQFVNAAMRVIARKMKISAPKLNERAFEQAFGVKHSELGLAVGMMHDRLFSDAEQMGEIHGSKLGTKLASTTNYCELDIITGDALTQAIIGEDEEIAMEGARVYAEFNKLAEKIIEKRLKKILGNREDEASDREALNLSPNFMLSMKARYHGATVKEMGDRWGRAFATGLGATFAKPRRYRKKKQAPVTSQDAQRDT</sequence>
<keyword evidence="3" id="KW-1185">Reference proteome</keyword>
<feature type="compositionally biased region" description="Polar residues" evidence="1">
    <location>
        <begin position="309"/>
        <end position="319"/>
    </location>
</feature>